<keyword evidence="3" id="KW-0663">Pyridoxal phosphate</keyword>
<evidence type="ECO:0000259" key="4">
    <source>
        <dbReference type="Pfam" id="PF00464"/>
    </source>
</evidence>
<sequence>MEKKRHDFLFREELRNIDPEVLQLIKLEEERQVRKLIFIPSESTAPASVRYSLSSVLQNLYAEGYPPEYMQTQDENQILDYEQQLAIYKRYSDPRYYKGVEFADVLESLAKRRCAEAFCPDSMSPEELFVNVQALSGAPANNAVYQALITPGTTIMGMDLFHGGHLSHGSPVNRSGKLYNAIHYAVDPETEKIDYQQVRALALQHQPKIIICGYSSYPWIPDWQEFRAIADEVGAYMFADISHIAGLIAARVVPSPVGIADVITFTTHKTLCGPRGACIVTKDASIAKKIDKAVFPGEQGGPHVQVFAAMATTFKIAQSEQFHDLQQQILLNCKAMGDQLQKRGIRLAFQGTDSHLLNIDCKSIKGEDGAVLSGDIAARILDLVGIVANRNTIPGDVSAFKAGGVRLGTPWVTQRGLKENDLCEIADVIADTLQATHPYYLPGGKSKGLRAKVDFSTFEDAKTRIRTIAYRAGTDLQIEHHGYPFFSYIDDYSAAKIDETTFSLRGEKIRSFLNYALVDDIEQLKTNEIMPISVMIDGKKVAMTLALGNNWDEYFATLVTQDAGPFAAWLRDLSDGFVHFDPDLTRKLPGPVIISETTLPDDMHLIKPSSENLKPYHIGQVITGKDRSLPEFAWKEKDDDVLKRTCLYQQHVVAGAQMVPFAGWEMPVWYTSVVEEHKAVRANAGLFDVSHMGVFMAEGVDAVAFLDSVCANDISALEIGESCYTHFLDADGHVIDDTIVYRYAPQEYLVVVNASNEHKDWAWFQAVKDGSVLIERHKPWSVAYGRNVILHNLKNPAEGKGMRVDIALQGPTSRQILIKLGWDEATLRKINALKRTQLCVGTWQNTSVIISRTGYTGEKMAFELFIHPEKAPLLWDTLLEKGTDLGLKPCGLGARDSLRTEAGLPLYGHEMGGDLNLGVNEAGFALFVKVHKPWFIGRDAYIASEEKRKGIVIRFRFDQQRVKMAHSGDPVMDERGKVIGVVTSCAIDKEEYLTGQAFVDNKYAAEGTSLLIYQNKENLDDVFFDSIKTGSRVALPSSATVVSRFMK</sequence>
<dbReference type="GO" id="GO:0004047">
    <property type="term" value="F:aminomethyltransferase activity"/>
    <property type="evidence" value="ECO:0007669"/>
    <property type="project" value="InterPro"/>
</dbReference>
<protein>
    <submittedName>
        <fullName evidence="6">Aminomethyltransferase</fullName>
    </submittedName>
</protein>
<dbReference type="SUPFAM" id="SSF53383">
    <property type="entry name" value="PLP-dependent transferases"/>
    <property type="match status" value="1"/>
</dbReference>
<dbReference type="PANTHER" id="PTHR11680:SF35">
    <property type="entry name" value="SERINE HYDROXYMETHYLTRANSFERASE 1"/>
    <property type="match status" value="1"/>
</dbReference>
<comment type="caution">
    <text evidence="6">The sequence shown here is derived from an EMBL/GenBank/DDBJ whole genome shotgun (WGS) entry which is preliminary data.</text>
</comment>
<evidence type="ECO:0000256" key="3">
    <source>
        <dbReference type="ARBA" id="ARBA00022898"/>
    </source>
</evidence>
<dbReference type="InterPro" id="IPR001085">
    <property type="entry name" value="Ser_HO-MeTrfase"/>
</dbReference>
<evidence type="ECO:0000259" key="5">
    <source>
        <dbReference type="Pfam" id="PF01571"/>
    </source>
</evidence>
<gene>
    <name evidence="6" type="ORF">XD73_0355</name>
</gene>
<dbReference type="CDD" id="cd00378">
    <property type="entry name" value="SHMT"/>
    <property type="match status" value="1"/>
</dbReference>
<dbReference type="GO" id="GO:0004372">
    <property type="term" value="F:glycine hydroxymethyltransferase activity"/>
    <property type="evidence" value="ECO:0007669"/>
    <property type="project" value="InterPro"/>
</dbReference>
<dbReference type="PANTHER" id="PTHR11680">
    <property type="entry name" value="SERINE HYDROXYMETHYLTRANSFERASE"/>
    <property type="match status" value="1"/>
</dbReference>
<dbReference type="NCBIfam" id="NF000586">
    <property type="entry name" value="PRK00011.1"/>
    <property type="match status" value="1"/>
</dbReference>
<dbReference type="PATRIC" id="fig|167964.4.peg.611"/>
<dbReference type="GO" id="GO:0005960">
    <property type="term" value="C:glycine cleavage complex"/>
    <property type="evidence" value="ECO:0007669"/>
    <property type="project" value="InterPro"/>
</dbReference>
<dbReference type="GO" id="GO:0008168">
    <property type="term" value="F:methyltransferase activity"/>
    <property type="evidence" value="ECO:0007669"/>
    <property type="project" value="UniProtKB-KW"/>
</dbReference>
<reference evidence="6 7" key="1">
    <citation type="journal article" date="2015" name="MBio">
        <title>Genome-Resolved Metagenomic Analysis Reveals Roles for Candidate Phyla and Other Microbial Community Members in Biogeochemical Transformations in Oil Reservoirs.</title>
        <authorList>
            <person name="Hu P."/>
            <person name="Tom L."/>
            <person name="Singh A."/>
            <person name="Thomas B.C."/>
            <person name="Baker B.J."/>
            <person name="Piceno Y.M."/>
            <person name="Andersen G.L."/>
            <person name="Banfield J.F."/>
        </authorList>
    </citation>
    <scope>NUCLEOTIDE SEQUENCE [LARGE SCALE GENOMIC DNA]</scope>
    <source>
        <strain evidence="6">46_16</strain>
    </source>
</reference>
<dbReference type="InterPro" id="IPR039429">
    <property type="entry name" value="SHMT-like_dom"/>
</dbReference>
<feature type="domain" description="Serine hydroxymethyltransferase-like" evidence="4">
    <location>
        <begin position="15"/>
        <end position="69"/>
    </location>
</feature>
<dbReference type="GO" id="GO:0006546">
    <property type="term" value="P:glycine catabolic process"/>
    <property type="evidence" value="ECO:0007669"/>
    <property type="project" value="InterPro"/>
</dbReference>
<dbReference type="InterPro" id="IPR027266">
    <property type="entry name" value="TrmE/GcvT-like"/>
</dbReference>
<proteinExistence type="inferred from homology"/>
<dbReference type="InterPro" id="IPR015421">
    <property type="entry name" value="PyrdxlP-dep_Trfase_major"/>
</dbReference>
<dbReference type="Pfam" id="PF00464">
    <property type="entry name" value="SHMT"/>
    <property type="match status" value="2"/>
</dbReference>
<dbReference type="NCBIfam" id="TIGR00528">
    <property type="entry name" value="gcvT"/>
    <property type="match status" value="1"/>
</dbReference>
<dbReference type="GO" id="GO:0030170">
    <property type="term" value="F:pyridoxal phosphate binding"/>
    <property type="evidence" value="ECO:0007669"/>
    <property type="project" value="InterPro"/>
</dbReference>
<evidence type="ECO:0000313" key="6">
    <source>
        <dbReference type="EMBL" id="KUK46783.1"/>
    </source>
</evidence>
<dbReference type="InterPro" id="IPR015422">
    <property type="entry name" value="PyrdxlP-dep_Trfase_small"/>
</dbReference>
<dbReference type="Gene3D" id="3.40.640.10">
    <property type="entry name" value="Type I PLP-dependent aspartate aminotransferase-like (Major domain)"/>
    <property type="match status" value="1"/>
</dbReference>
<comment type="cofactor">
    <cofactor evidence="1">
        <name>pyridoxal 5'-phosphate</name>
        <dbReference type="ChEBI" id="CHEBI:597326"/>
    </cofactor>
</comment>
<evidence type="ECO:0000256" key="2">
    <source>
        <dbReference type="ARBA" id="ARBA00006376"/>
    </source>
</evidence>
<comment type="similarity">
    <text evidence="2">Belongs to the SHMT family.</text>
</comment>
<feature type="domain" description="GCVT N-terminal" evidence="5">
    <location>
        <begin position="647"/>
        <end position="932"/>
    </location>
</feature>
<dbReference type="Gene3D" id="3.30.1360.120">
    <property type="entry name" value="Probable tRNA modification gtpase trme, domain 1"/>
    <property type="match status" value="1"/>
</dbReference>
<feature type="domain" description="Serine hydroxymethyltransferase-like" evidence="4">
    <location>
        <begin position="91"/>
        <end position="429"/>
    </location>
</feature>
<evidence type="ECO:0000256" key="1">
    <source>
        <dbReference type="ARBA" id="ARBA00001933"/>
    </source>
</evidence>
<dbReference type="GO" id="GO:0019264">
    <property type="term" value="P:glycine biosynthetic process from serine"/>
    <property type="evidence" value="ECO:0007669"/>
    <property type="project" value="InterPro"/>
</dbReference>
<organism evidence="6 7">
    <name type="scientific">Anaerolinea thermophila</name>
    <dbReference type="NCBI Taxonomy" id="167964"/>
    <lineage>
        <taxon>Bacteria</taxon>
        <taxon>Bacillati</taxon>
        <taxon>Chloroflexota</taxon>
        <taxon>Anaerolineae</taxon>
        <taxon>Anaerolineales</taxon>
        <taxon>Anaerolineaceae</taxon>
        <taxon>Anaerolinea</taxon>
    </lineage>
</organism>
<dbReference type="Proteomes" id="UP000064249">
    <property type="component" value="Unassembled WGS sequence"/>
</dbReference>
<name>A0A117LH12_9CHLR</name>
<dbReference type="InterPro" id="IPR049943">
    <property type="entry name" value="Ser_HO-MeTrfase-like"/>
</dbReference>
<keyword evidence="6" id="KW-0489">Methyltransferase</keyword>
<dbReference type="InterPro" id="IPR006222">
    <property type="entry name" value="GCVT_N"/>
</dbReference>
<dbReference type="EMBL" id="LGFU01000008">
    <property type="protein sequence ID" value="KUK46783.1"/>
    <property type="molecule type" value="Genomic_DNA"/>
</dbReference>
<dbReference type="Pfam" id="PF01571">
    <property type="entry name" value="GCV_T"/>
    <property type="match status" value="1"/>
</dbReference>
<dbReference type="InterPro" id="IPR015424">
    <property type="entry name" value="PyrdxlP-dep_Trfase"/>
</dbReference>
<dbReference type="GO" id="GO:0032259">
    <property type="term" value="P:methylation"/>
    <property type="evidence" value="ECO:0007669"/>
    <property type="project" value="UniProtKB-KW"/>
</dbReference>
<evidence type="ECO:0000313" key="7">
    <source>
        <dbReference type="Proteomes" id="UP000064249"/>
    </source>
</evidence>
<dbReference type="GO" id="GO:0035999">
    <property type="term" value="P:tetrahydrofolate interconversion"/>
    <property type="evidence" value="ECO:0007669"/>
    <property type="project" value="InterPro"/>
</dbReference>
<accession>A0A117LH12</accession>
<dbReference type="InterPro" id="IPR006223">
    <property type="entry name" value="GcvT"/>
</dbReference>
<dbReference type="SUPFAM" id="SSF103025">
    <property type="entry name" value="Folate-binding domain"/>
    <property type="match status" value="1"/>
</dbReference>
<dbReference type="AlphaFoldDB" id="A0A117LH12"/>
<dbReference type="Gene3D" id="3.90.1150.10">
    <property type="entry name" value="Aspartate Aminotransferase, domain 1"/>
    <property type="match status" value="1"/>
</dbReference>
<keyword evidence="6" id="KW-0808">Transferase</keyword>
<dbReference type="GO" id="GO:0005829">
    <property type="term" value="C:cytosol"/>
    <property type="evidence" value="ECO:0007669"/>
    <property type="project" value="TreeGrafter"/>
</dbReference>